<accession>A0A5A9NA90</accession>
<evidence type="ECO:0000313" key="3">
    <source>
        <dbReference type="Proteomes" id="UP000324632"/>
    </source>
</evidence>
<protein>
    <submittedName>
        <fullName evidence="2">Uncharacterized protein</fullName>
    </submittedName>
</protein>
<dbReference type="AlphaFoldDB" id="A0A5A9NA90"/>
<evidence type="ECO:0000313" key="2">
    <source>
        <dbReference type="EMBL" id="KAA0706135.1"/>
    </source>
</evidence>
<proteinExistence type="predicted"/>
<comment type="caution">
    <text evidence="2">The sequence shown here is derived from an EMBL/GenBank/DDBJ whole genome shotgun (WGS) entry which is preliminary data.</text>
</comment>
<keyword evidence="3" id="KW-1185">Reference proteome</keyword>
<dbReference type="Proteomes" id="UP000324632">
    <property type="component" value="Chromosome 21"/>
</dbReference>
<name>A0A5A9NA90_9TELE</name>
<dbReference type="EMBL" id="SOYY01000021">
    <property type="protein sequence ID" value="KAA0706135.1"/>
    <property type="molecule type" value="Genomic_DNA"/>
</dbReference>
<feature type="region of interest" description="Disordered" evidence="1">
    <location>
        <begin position="1"/>
        <end position="27"/>
    </location>
</feature>
<evidence type="ECO:0000256" key="1">
    <source>
        <dbReference type="SAM" id="MobiDB-lite"/>
    </source>
</evidence>
<organism evidence="2 3">
    <name type="scientific">Triplophysa tibetana</name>
    <dbReference type="NCBI Taxonomy" id="1572043"/>
    <lineage>
        <taxon>Eukaryota</taxon>
        <taxon>Metazoa</taxon>
        <taxon>Chordata</taxon>
        <taxon>Craniata</taxon>
        <taxon>Vertebrata</taxon>
        <taxon>Euteleostomi</taxon>
        <taxon>Actinopterygii</taxon>
        <taxon>Neopterygii</taxon>
        <taxon>Teleostei</taxon>
        <taxon>Ostariophysi</taxon>
        <taxon>Cypriniformes</taxon>
        <taxon>Nemacheilidae</taxon>
        <taxon>Triplophysa</taxon>
    </lineage>
</organism>
<sequence>MISDEDVISVRGEGSHQPVPQQKTEEAMAAPAIKGTLDLQMFPVMTDGTGAGTRASGQCLLRSSATCTPLPAYKTQ</sequence>
<gene>
    <name evidence="2" type="ORF">E1301_Tti018332</name>
</gene>
<reference evidence="2 3" key="1">
    <citation type="journal article" date="2019" name="Mol. Ecol. Resour.">
        <title>Chromosome-level genome assembly of Triplophysa tibetana, a fish adapted to the harsh high-altitude environment of the Tibetan Plateau.</title>
        <authorList>
            <person name="Yang X."/>
            <person name="Liu H."/>
            <person name="Ma Z."/>
            <person name="Zou Y."/>
            <person name="Zou M."/>
            <person name="Mao Y."/>
            <person name="Li X."/>
            <person name="Wang H."/>
            <person name="Chen T."/>
            <person name="Wang W."/>
            <person name="Yang R."/>
        </authorList>
    </citation>
    <scope>NUCLEOTIDE SEQUENCE [LARGE SCALE GENOMIC DNA]</scope>
    <source>
        <strain evidence="2">TTIB1903HZAU</strain>
        <tissue evidence="2">Muscle</tissue>
    </source>
</reference>